<sequence length="38" mass="4442">MAICIMGRKLGMKRAHRQNARPVLFFLCLNLLSFYSNK</sequence>
<name>A0A0E9R6U7_ANGAN</name>
<accession>A0A0E9R6U7</accession>
<dbReference type="EMBL" id="GBXM01083763">
    <property type="protein sequence ID" value="JAH24814.1"/>
    <property type="molecule type" value="Transcribed_RNA"/>
</dbReference>
<protein>
    <submittedName>
        <fullName evidence="2">Uncharacterized protein</fullName>
    </submittedName>
</protein>
<dbReference type="AlphaFoldDB" id="A0A0E9R6U7"/>
<organism evidence="2">
    <name type="scientific">Anguilla anguilla</name>
    <name type="common">European freshwater eel</name>
    <name type="synonym">Muraena anguilla</name>
    <dbReference type="NCBI Taxonomy" id="7936"/>
    <lineage>
        <taxon>Eukaryota</taxon>
        <taxon>Metazoa</taxon>
        <taxon>Chordata</taxon>
        <taxon>Craniata</taxon>
        <taxon>Vertebrata</taxon>
        <taxon>Euteleostomi</taxon>
        <taxon>Actinopterygii</taxon>
        <taxon>Neopterygii</taxon>
        <taxon>Teleostei</taxon>
        <taxon>Anguilliformes</taxon>
        <taxon>Anguillidae</taxon>
        <taxon>Anguilla</taxon>
    </lineage>
</organism>
<keyword evidence="1" id="KW-0812">Transmembrane</keyword>
<proteinExistence type="predicted"/>
<keyword evidence="1" id="KW-0472">Membrane</keyword>
<evidence type="ECO:0000256" key="1">
    <source>
        <dbReference type="SAM" id="Phobius"/>
    </source>
</evidence>
<reference evidence="2" key="1">
    <citation type="submission" date="2014-11" db="EMBL/GenBank/DDBJ databases">
        <authorList>
            <person name="Amaro Gonzalez C."/>
        </authorList>
    </citation>
    <scope>NUCLEOTIDE SEQUENCE</scope>
</reference>
<evidence type="ECO:0000313" key="2">
    <source>
        <dbReference type="EMBL" id="JAH24814.1"/>
    </source>
</evidence>
<reference evidence="2" key="2">
    <citation type="journal article" date="2015" name="Fish Shellfish Immunol.">
        <title>Early steps in the European eel (Anguilla anguilla)-Vibrio vulnificus interaction in the gills: Role of the RtxA13 toxin.</title>
        <authorList>
            <person name="Callol A."/>
            <person name="Pajuelo D."/>
            <person name="Ebbesson L."/>
            <person name="Teles M."/>
            <person name="MacKenzie S."/>
            <person name="Amaro C."/>
        </authorList>
    </citation>
    <scope>NUCLEOTIDE SEQUENCE</scope>
</reference>
<keyword evidence="1" id="KW-1133">Transmembrane helix</keyword>
<feature type="transmembrane region" description="Helical" evidence="1">
    <location>
        <begin position="20"/>
        <end position="36"/>
    </location>
</feature>